<dbReference type="PRINTS" id="PR00080">
    <property type="entry name" value="SDRFAMILY"/>
</dbReference>
<dbReference type="InterPro" id="IPR020904">
    <property type="entry name" value="Sc_DH/Rdtase_CS"/>
</dbReference>
<evidence type="ECO:0000313" key="5">
    <source>
        <dbReference type="EMBL" id="KAB8077488.1"/>
    </source>
</evidence>
<protein>
    <recommendedName>
        <fullName evidence="7">Short chain oxidoreductase/dehydrogenase</fullName>
    </recommendedName>
</protein>
<comment type="similarity">
    <text evidence="1 4">Belongs to the short-chain dehydrogenases/reductases (SDR) family.</text>
</comment>
<dbReference type="PRINTS" id="PR00081">
    <property type="entry name" value="GDHRDH"/>
</dbReference>
<dbReference type="InterPro" id="IPR051911">
    <property type="entry name" value="SDR_oxidoreductase"/>
</dbReference>
<evidence type="ECO:0008006" key="7">
    <source>
        <dbReference type="Google" id="ProtNLM"/>
    </source>
</evidence>
<dbReference type="Pfam" id="PF00106">
    <property type="entry name" value="adh_short"/>
    <property type="match status" value="1"/>
</dbReference>
<proteinExistence type="inferred from homology"/>
<dbReference type="PROSITE" id="PS00061">
    <property type="entry name" value="ADH_SHORT"/>
    <property type="match status" value="1"/>
</dbReference>
<sequence length="288" mass="30555">MAPLVWLITGASSGLGLSLSLYALAAGHHVIATVRSTSKSTDAAQKIQEKGGKILELDVTKADTIPEKVNQAESFYNKIDVLVNNAGYSLLGAVEDLNDRETTLQMETNFFGPLRLIRAVLPGMRANRSGTIVNVSSIAGLDGLPSCGLYAASKFALEGLSESLAHEIAPFDISVLVVEPGAFRTNFLAAVQKNKTGLSEPYKGGPVDAMLNLFETARGKQRGDPEKAVARIFEVVTGEGVAGGLKGKILRLPLGPDCVERMQVKVEKVSADLEATREVALNTDFDAA</sequence>
<dbReference type="EMBL" id="ML732168">
    <property type="protein sequence ID" value="KAB8077488.1"/>
    <property type="molecule type" value="Genomic_DNA"/>
</dbReference>
<dbReference type="GO" id="GO:0016491">
    <property type="term" value="F:oxidoreductase activity"/>
    <property type="evidence" value="ECO:0007669"/>
    <property type="project" value="UniProtKB-KW"/>
</dbReference>
<accession>A0A5N5X9R4</accession>
<dbReference type="CDD" id="cd05374">
    <property type="entry name" value="17beta-HSD-like_SDR_c"/>
    <property type="match status" value="1"/>
</dbReference>
<evidence type="ECO:0000256" key="3">
    <source>
        <dbReference type="ARBA" id="ARBA00023002"/>
    </source>
</evidence>
<name>A0A5N5X9R4_9EURO</name>
<evidence type="ECO:0000256" key="1">
    <source>
        <dbReference type="ARBA" id="ARBA00006484"/>
    </source>
</evidence>
<dbReference type="Proteomes" id="UP000326565">
    <property type="component" value="Unassembled WGS sequence"/>
</dbReference>
<dbReference type="Gene3D" id="3.40.50.720">
    <property type="entry name" value="NAD(P)-binding Rossmann-like Domain"/>
    <property type="match status" value="1"/>
</dbReference>
<gene>
    <name evidence="5" type="ORF">BDV29DRAFT_198832</name>
</gene>
<organism evidence="5 6">
    <name type="scientific">Aspergillus leporis</name>
    <dbReference type="NCBI Taxonomy" id="41062"/>
    <lineage>
        <taxon>Eukaryota</taxon>
        <taxon>Fungi</taxon>
        <taxon>Dikarya</taxon>
        <taxon>Ascomycota</taxon>
        <taxon>Pezizomycotina</taxon>
        <taxon>Eurotiomycetes</taxon>
        <taxon>Eurotiomycetidae</taxon>
        <taxon>Eurotiales</taxon>
        <taxon>Aspergillaceae</taxon>
        <taxon>Aspergillus</taxon>
        <taxon>Aspergillus subgen. Circumdati</taxon>
    </lineage>
</organism>
<evidence type="ECO:0000256" key="2">
    <source>
        <dbReference type="ARBA" id="ARBA00022857"/>
    </source>
</evidence>
<dbReference type="AlphaFoldDB" id="A0A5N5X9R4"/>
<evidence type="ECO:0000256" key="4">
    <source>
        <dbReference type="RuleBase" id="RU000363"/>
    </source>
</evidence>
<dbReference type="PANTHER" id="PTHR43976">
    <property type="entry name" value="SHORT CHAIN DEHYDROGENASE"/>
    <property type="match status" value="1"/>
</dbReference>
<dbReference type="OrthoDB" id="1274115at2759"/>
<dbReference type="GO" id="GO:0044550">
    <property type="term" value="P:secondary metabolite biosynthetic process"/>
    <property type="evidence" value="ECO:0007669"/>
    <property type="project" value="UniProtKB-ARBA"/>
</dbReference>
<keyword evidence="3" id="KW-0560">Oxidoreductase</keyword>
<dbReference type="SUPFAM" id="SSF51735">
    <property type="entry name" value="NAD(P)-binding Rossmann-fold domains"/>
    <property type="match status" value="1"/>
</dbReference>
<evidence type="ECO:0000313" key="6">
    <source>
        <dbReference type="Proteomes" id="UP000326565"/>
    </source>
</evidence>
<dbReference type="PANTHER" id="PTHR43976:SF16">
    <property type="entry name" value="SHORT-CHAIN DEHYDROGENASE_REDUCTASE FAMILY PROTEIN"/>
    <property type="match status" value="1"/>
</dbReference>
<reference evidence="5 6" key="1">
    <citation type="submission" date="2019-04" db="EMBL/GenBank/DDBJ databases">
        <title>Friends and foes A comparative genomics study of 23 Aspergillus species from section Flavi.</title>
        <authorList>
            <consortium name="DOE Joint Genome Institute"/>
            <person name="Kjaerbolling I."/>
            <person name="Vesth T."/>
            <person name="Frisvad J.C."/>
            <person name="Nybo J.L."/>
            <person name="Theobald S."/>
            <person name="Kildgaard S."/>
            <person name="Isbrandt T."/>
            <person name="Kuo A."/>
            <person name="Sato A."/>
            <person name="Lyhne E.K."/>
            <person name="Kogle M.E."/>
            <person name="Wiebenga A."/>
            <person name="Kun R.S."/>
            <person name="Lubbers R.J."/>
            <person name="Makela M.R."/>
            <person name="Barry K."/>
            <person name="Chovatia M."/>
            <person name="Clum A."/>
            <person name="Daum C."/>
            <person name="Haridas S."/>
            <person name="He G."/>
            <person name="LaButti K."/>
            <person name="Lipzen A."/>
            <person name="Mondo S."/>
            <person name="Riley R."/>
            <person name="Salamov A."/>
            <person name="Simmons B.A."/>
            <person name="Magnuson J.K."/>
            <person name="Henrissat B."/>
            <person name="Mortensen U.H."/>
            <person name="Larsen T.O."/>
            <person name="Devries R.P."/>
            <person name="Grigoriev I.V."/>
            <person name="Machida M."/>
            <person name="Baker S.E."/>
            <person name="Andersen M.R."/>
        </authorList>
    </citation>
    <scope>NUCLEOTIDE SEQUENCE [LARGE SCALE GENOMIC DNA]</scope>
    <source>
        <strain evidence="5 6">CBS 151.66</strain>
    </source>
</reference>
<dbReference type="InterPro" id="IPR036291">
    <property type="entry name" value="NAD(P)-bd_dom_sf"/>
</dbReference>
<dbReference type="InterPro" id="IPR002347">
    <property type="entry name" value="SDR_fam"/>
</dbReference>
<keyword evidence="2" id="KW-0521">NADP</keyword>
<keyword evidence="6" id="KW-1185">Reference proteome</keyword>